<protein>
    <submittedName>
        <fullName evidence="3">Carboxylesterase</fullName>
    </submittedName>
</protein>
<sequence length="519" mass="56107">MKRCNPYTRLMVSAVAGALTALPGLAGGASGSSGSSPHHEATPITLRLDDGLVIGRRDGDSEAFLGLPYAQPPVGEARWRAPRAASRLHGVRDARTPGPVCMQPMAPRGPEATLAQRPMSEDCLTLNIWRPLQRQHHALPIMVWLHGGAFRLGAGSLYLYNGAALAARQAILVTVNYRLGPFGFLAHPALNRDDEPGVNHGLLDQIAALRWIQDHARQLGGDPQRITLFGESAGGASVGYLMTTPLAKGLFHRAIIQSGALDLPERTRQQGEQTAARLLAPVAGPAPTAEDLRQLPARVLIDLPWQRQDTMPMVDGQVVRKPMRQAFRDGDAAPMPLLIGSNDAESGFFPPAWSQAVVQQLGDRWAAVRAQMPLPPAAGEAERAQRLATDVFATLPTWQVAQAHAGQAPVYLYRYGHVAAAQRGHAAGAIHTAELPLLFTPEGVGHPAREDAFVAAALQRWWTHFAHSGRPTPRHDRWPRLTAHAPRLMWIDAAGGQAITVPDRTWLDILALHPDVHAN</sequence>
<dbReference type="Gene3D" id="3.40.50.1820">
    <property type="entry name" value="alpha/beta hydrolase"/>
    <property type="match status" value="1"/>
</dbReference>
<dbReference type="Proteomes" id="UP000244892">
    <property type="component" value="Chromosome"/>
</dbReference>
<name>A0A2U8FTW6_9BURK</name>
<feature type="chain" id="PRO_5016058041" evidence="1">
    <location>
        <begin position="27"/>
        <end position="519"/>
    </location>
</feature>
<organism evidence="3 4">
    <name type="scientific">Aquabacterium olei</name>
    <dbReference type="NCBI Taxonomy" id="1296669"/>
    <lineage>
        <taxon>Bacteria</taxon>
        <taxon>Pseudomonadati</taxon>
        <taxon>Pseudomonadota</taxon>
        <taxon>Betaproteobacteria</taxon>
        <taxon>Burkholderiales</taxon>
        <taxon>Aquabacterium</taxon>
    </lineage>
</organism>
<dbReference type="InterPro" id="IPR019819">
    <property type="entry name" value="Carboxylesterase_B_CS"/>
</dbReference>
<dbReference type="SUPFAM" id="SSF53474">
    <property type="entry name" value="alpha/beta-Hydrolases"/>
    <property type="match status" value="1"/>
</dbReference>
<accession>A0A2U8FTW6</accession>
<dbReference type="Pfam" id="PF00135">
    <property type="entry name" value="COesterase"/>
    <property type="match status" value="2"/>
</dbReference>
<dbReference type="PANTHER" id="PTHR11559">
    <property type="entry name" value="CARBOXYLESTERASE"/>
    <property type="match status" value="1"/>
</dbReference>
<feature type="domain" description="Carboxylesterase type B" evidence="2">
    <location>
        <begin position="382"/>
        <end position="493"/>
    </location>
</feature>
<keyword evidence="4" id="KW-1185">Reference proteome</keyword>
<evidence type="ECO:0000256" key="1">
    <source>
        <dbReference type="SAM" id="SignalP"/>
    </source>
</evidence>
<dbReference type="InterPro" id="IPR029058">
    <property type="entry name" value="AB_hydrolase_fold"/>
</dbReference>
<feature type="signal peptide" evidence="1">
    <location>
        <begin position="1"/>
        <end position="26"/>
    </location>
</feature>
<evidence type="ECO:0000313" key="3">
    <source>
        <dbReference type="EMBL" id="AWI54499.1"/>
    </source>
</evidence>
<evidence type="ECO:0000313" key="4">
    <source>
        <dbReference type="Proteomes" id="UP000244892"/>
    </source>
</evidence>
<dbReference type="PROSITE" id="PS00941">
    <property type="entry name" value="CARBOXYLESTERASE_B_2"/>
    <property type="match status" value="1"/>
</dbReference>
<reference evidence="3 4" key="1">
    <citation type="submission" date="2018-05" db="EMBL/GenBank/DDBJ databases">
        <title>complete genome sequence of Aquabacterium olei NBRC 110486.</title>
        <authorList>
            <person name="Tang B."/>
            <person name="Chang J."/>
            <person name="Zhang L."/>
            <person name="Yang H."/>
        </authorList>
    </citation>
    <scope>NUCLEOTIDE SEQUENCE [LARGE SCALE GENOMIC DNA]</scope>
    <source>
        <strain evidence="3 4">NBRC 110486</strain>
    </source>
</reference>
<keyword evidence="1" id="KW-0732">Signal</keyword>
<feature type="domain" description="Carboxylesterase type B" evidence="2">
    <location>
        <begin position="48"/>
        <end position="355"/>
    </location>
</feature>
<dbReference type="KEGG" id="aon:DEH84_14490"/>
<dbReference type="AlphaFoldDB" id="A0A2U8FTW6"/>
<dbReference type="EMBL" id="CP029210">
    <property type="protein sequence ID" value="AWI54499.1"/>
    <property type="molecule type" value="Genomic_DNA"/>
</dbReference>
<evidence type="ECO:0000259" key="2">
    <source>
        <dbReference type="Pfam" id="PF00135"/>
    </source>
</evidence>
<proteinExistence type="predicted"/>
<dbReference type="InterPro" id="IPR050309">
    <property type="entry name" value="Type-B_Carboxylest/Lipase"/>
</dbReference>
<gene>
    <name evidence="3" type="ORF">DEH84_14490</name>
</gene>
<dbReference type="InterPro" id="IPR002018">
    <property type="entry name" value="CarbesteraseB"/>
</dbReference>